<name>L7FN75_ENTIV</name>
<organism evidence="2 3">
    <name type="scientific">Entamoeba invadens IP1</name>
    <dbReference type="NCBI Taxonomy" id="370355"/>
    <lineage>
        <taxon>Eukaryota</taxon>
        <taxon>Amoebozoa</taxon>
        <taxon>Evosea</taxon>
        <taxon>Archamoebae</taxon>
        <taxon>Mastigamoebida</taxon>
        <taxon>Entamoebidae</taxon>
        <taxon>Entamoeba</taxon>
    </lineage>
</organism>
<dbReference type="VEuPathDB" id="AmoebaDB:EIN_127960"/>
<dbReference type="EMBL" id="KB206458">
    <property type="protein sequence ID" value="ELP91556.1"/>
    <property type="molecule type" value="Genomic_DNA"/>
</dbReference>
<feature type="region of interest" description="Disordered" evidence="1">
    <location>
        <begin position="151"/>
        <end position="202"/>
    </location>
</feature>
<sequence length="388" mass="45012">MQMEDANIQNAVPSAFVPVQCLPSFFSVENNVSNTFGRTTMMLENEEEELQRSGGIESNGNLKGIRPHDAVEKSGNLTTPAFVPVPDLPFTYETLNPLRNRAMQEHQIQNESVIFGQSVIQSVQEQVQTPFNKTIENNPITNTLLQQSDYNNFNDNQTLSSDTENMSLEQNSDEESDSEFEDTNNDYIDQNENDENEEREDEKTIKNKIDLFNNNFFNEITKKSLNKWDKKLLFFNIREFVAESGSTSKQRFFVLCDYLFNKYETMEKLRDERKTAKGKNKPKRKSSLHVLKKMLLTFMISSTFIDLNYSESQMNGVADVLKDYQRLVFCINPDNFEKVSTSPSTVRKIMNEYNKMRRERDLKEVRKGICATIEIDSLSKKVKILWVF</sequence>
<gene>
    <name evidence="2" type="ORF">EIN_127960</name>
</gene>
<feature type="compositionally biased region" description="Acidic residues" evidence="1">
    <location>
        <begin position="171"/>
        <end position="200"/>
    </location>
</feature>
<evidence type="ECO:0000256" key="1">
    <source>
        <dbReference type="SAM" id="MobiDB-lite"/>
    </source>
</evidence>
<evidence type="ECO:0000313" key="3">
    <source>
        <dbReference type="Proteomes" id="UP000014680"/>
    </source>
</evidence>
<dbReference type="RefSeq" id="XP_004258327.1">
    <property type="nucleotide sequence ID" value="XM_004258279.1"/>
</dbReference>
<dbReference type="AlphaFoldDB" id="L7FN75"/>
<evidence type="ECO:0000313" key="2">
    <source>
        <dbReference type="EMBL" id="ELP91556.1"/>
    </source>
</evidence>
<feature type="compositionally biased region" description="Polar residues" evidence="1">
    <location>
        <begin position="151"/>
        <end position="170"/>
    </location>
</feature>
<reference evidence="2 3" key="1">
    <citation type="submission" date="2012-10" db="EMBL/GenBank/DDBJ databases">
        <authorList>
            <person name="Zafar N."/>
            <person name="Inman J."/>
            <person name="Hall N."/>
            <person name="Lorenzi H."/>
            <person name="Caler E."/>
        </authorList>
    </citation>
    <scope>NUCLEOTIDE SEQUENCE [LARGE SCALE GENOMIC DNA]</scope>
    <source>
        <strain evidence="2 3">IP1</strain>
    </source>
</reference>
<protein>
    <submittedName>
        <fullName evidence="2">Uncharacterized protein</fullName>
    </submittedName>
</protein>
<accession>L7FN75</accession>
<dbReference type="GeneID" id="14890541"/>
<dbReference type="Proteomes" id="UP000014680">
    <property type="component" value="Unassembled WGS sequence"/>
</dbReference>
<keyword evidence="3" id="KW-1185">Reference proteome</keyword>
<dbReference type="KEGG" id="eiv:EIN_127960"/>
<proteinExistence type="predicted"/>